<name>A0A7T8B9X0_9SPIR</name>
<gene>
    <name evidence="5" type="ORF">JFL75_11765</name>
</gene>
<dbReference type="PROSITE" id="PS00041">
    <property type="entry name" value="HTH_ARAC_FAMILY_1"/>
    <property type="match status" value="1"/>
</dbReference>
<evidence type="ECO:0000259" key="4">
    <source>
        <dbReference type="PROSITE" id="PS01124"/>
    </source>
</evidence>
<accession>A0A7T8B9X0</accession>
<keyword evidence="6" id="KW-1185">Reference proteome</keyword>
<dbReference type="RefSeq" id="WP_215624929.1">
    <property type="nucleotide sequence ID" value="NZ_CP067089.2"/>
</dbReference>
<dbReference type="GO" id="GO:0003700">
    <property type="term" value="F:DNA-binding transcription factor activity"/>
    <property type="evidence" value="ECO:0007669"/>
    <property type="project" value="InterPro"/>
</dbReference>
<keyword evidence="1" id="KW-0805">Transcription regulation</keyword>
<dbReference type="EMBL" id="CP067089">
    <property type="protein sequence ID" value="QQO07623.1"/>
    <property type="molecule type" value="Genomic_DNA"/>
</dbReference>
<evidence type="ECO:0000313" key="6">
    <source>
        <dbReference type="Proteomes" id="UP000595917"/>
    </source>
</evidence>
<dbReference type="InterPro" id="IPR037923">
    <property type="entry name" value="HTH-like"/>
</dbReference>
<organism evidence="5 6">
    <name type="scientific">Breznakiella homolactica</name>
    <dbReference type="NCBI Taxonomy" id="2798577"/>
    <lineage>
        <taxon>Bacteria</taxon>
        <taxon>Pseudomonadati</taxon>
        <taxon>Spirochaetota</taxon>
        <taxon>Spirochaetia</taxon>
        <taxon>Spirochaetales</taxon>
        <taxon>Breznakiellaceae</taxon>
        <taxon>Breznakiella</taxon>
    </lineage>
</organism>
<evidence type="ECO:0000256" key="3">
    <source>
        <dbReference type="ARBA" id="ARBA00023163"/>
    </source>
</evidence>
<dbReference type="InterPro" id="IPR020449">
    <property type="entry name" value="Tscrpt_reg_AraC-type_HTH"/>
</dbReference>
<feature type="domain" description="HTH araC/xylS-type" evidence="4">
    <location>
        <begin position="218"/>
        <end position="315"/>
    </location>
</feature>
<protein>
    <submittedName>
        <fullName evidence="5">Helix-turn-helix transcriptional regulator</fullName>
    </submittedName>
</protein>
<dbReference type="AlphaFoldDB" id="A0A7T8B9X0"/>
<dbReference type="Pfam" id="PF12833">
    <property type="entry name" value="HTH_18"/>
    <property type="match status" value="1"/>
</dbReference>
<dbReference type="InterPro" id="IPR018062">
    <property type="entry name" value="HTH_AraC-typ_CS"/>
</dbReference>
<dbReference type="PRINTS" id="PR00032">
    <property type="entry name" value="HTHARAC"/>
</dbReference>
<dbReference type="SUPFAM" id="SSF46689">
    <property type="entry name" value="Homeodomain-like"/>
    <property type="match status" value="1"/>
</dbReference>
<dbReference type="GO" id="GO:0043565">
    <property type="term" value="F:sequence-specific DNA binding"/>
    <property type="evidence" value="ECO:0007669"/>
    <property type="project" value="InterPro"/>
</dbReference>
<keyword evidence="3" id="KW-0804">Transcription</keyword>
<proteinExistence type="predicted"/>
<dbReference type="Gene3D" id="1.10.10.60">
    <property type="entry name" value="Homeodomain-like"/>
    <property type="match status" value="2"/>
</dbReference>
<evidence type="ECO:0000256" key="1">
    <source>
        <dbReference type="ARBA" id="ARBA00023015"/>
    </source>
</evidence>
<dbReference type="PROSITE" id="PS01124">
    <property type="entry name" value="HTH_ARAC_FAMILY_2"/>
    <property type="match status" value="1"/>
</dbReference>
<evidence type="ECO:0000313" key="5">
    <source>
        <dbReference type="EMBL" id="QQO07623.1"/>
    </source>
</evidence>
<sequence>MGRCQLPAALKLLQRRFSELDWTYHDIPGSRGNEKMYRWPGGPDEAILVCVHKSGGAQELFHRHDFFYFNYTYKGQYDSLSYRHDNRITIREGELYAGQPLAGHALCVHDNQETIIIGVLIRKETFFRSFLPMLSANSRLFRFFLDPTAKSFSDEFIHFKIEDDNTIRPLLEMAVTEYAYKQEDTQEVLKPLVLSFLMQVARQYTLANRTHKPEALSDRIVQYVGERFDTVTLREISRRFNYHPNYISTLLTRETGKSFSRILLEQRMERAVILLKGTPLPVEEIALMLGYSNSSNFYKAFREYYRMSPRKYIDLD</sequence>
<dbReference type="PANTHER" id="PTHR43280:SF2">
    <property type="entry name" value="HTH-TYPE TRANSCRIPTIONAL REGULATOR EXSA"/>
    <property type="match status" value="1"/>
</dbReference>
<dbReference type="PANTHER" id="PTHR43280">
    <property type="entry name" value="ARAC-FAMILY TRANSCRIPTIONAL REGULATOR"/>
    <property type="match status" value="1"/>
</dbReference>
<dbReference type="InterPro" id="IPR009057">
    <property type="entry name" value="Homeodomain-like_sf"/>
</dbReference>
<dbReference type="SUPFAM" id="SSF51215">
    <property type="entry name" value="Regulatory protein AraC"/>
    <property type="match status" value="1"/>
</dbReference>
<dbReference type="SMART" id="SM00342">
    <property type="entry name" value="HTH_ARAC"/>
    <property type="match status" value="1"/>
</dbReference>
<evidence type="ECO:0000256" key="2">
    <source>
        <dbReference type="ARBA" id="ARBA00023125"/>
    </source>
</evidence>
<reference evidence="5" key="1">
    <citation type="submission" date="2021-01" db="EMBL/GenBank/DDBJ databases">
        <title>Description of Breznakiella homolactica.</title>
        <authorList>
            <person name="Song Y."/>
            <person name="Brune A."/>
        </authorList>
    </citation>
    <scope>NUCLEOTIDE SEQUENCE</scope>
    <source>
        <strain evidence="5">RmG30</strain>
    </source>
</reference>
<dbReference type="InterPro" id="IPR018060">
    <property type="entry name" value="HTH_AraC"/>
</dbReference>
<keyword evidence="2" id="KW-0238">DNA-binding</keyword>
<dbReference type="Proteomes" id="UP000595917">
    <property type="component" value="Chromosome"/>
</dbReference>
<dbReference type="KEGG" id="bhc:JFL75_11765"/>